<evidence type="ECO:0000313" key="2">
    <source>
        <dbReference type="EMBL" id="KAK3252045.1"/>
    </source>
</evidence>
<evidence type="ECO:0000256" key="1">
    <source>
        <dbReference type="SAM" id="Coils"/>
    </source>
</evidence>
<dbReference type="AlphaFoldDB" id="A0AAE0CDP4"/>
<comment type="caution">
    <text evidence="2">The sequence shown here is derived from an EMBL/GenBank/DDBJ whole genome shotgun (WGS) entry which is preliminary data.</text>
</comment>
<gene>
    <name evidence="2" type="ORF">CYMTET_38603</name>
</gene>
<keyword evidence="3" id="KW-1185">Reference proteome</keyword>
<protein>
    <submittedName>
        <fullName evidence="2">Uncharacterized protein</fullName>
    </submittedName>
</protein>
<keyword evidence="1" id="KW-0175">Coiled coil</keyword>
<dbReference type="EMBL" id="LGRX02025641">
    <property type="protein sequence ID" value="KAK3252045.1"/>
    <property type="molecule type" value="Genomic_DNA"/>
</dbReference>
<feature type="coiled-coil region" evidence="1">
    <location>
        <begin position="209"/>
        <end position="236"/>
    </location>
</feature>
<dbReference type="Proteomes" id="UP001190700">
    <property type="component" value="Unassembled WGS sequence"/>
</dbReference>
<name>A0AAE0CDP4_9CHLO</name>
<reference evidence="2 3" key="1">
    <citation type="journal article" date="2015" name="Genome Biol. Evol.">
        <title>Comparative Genomics of a Bacterivorous Green Alga Reveals Evolutionary Causalities and Consequences of Phago-Mixotrophic Mode of Nutrition.</title>
        <authorList>
            <person name="Burns J.A."/>
            <person name="Paasch A."/>
            <person name="Narechania A."/>
            <person name="Kim E."/>
        </authorList>
    </citation>
    <scope>NUCLEOTIDE SEQUENCE [LARGE SCALE GENOMIC DNA]</scope>
    <source>
        <strain evidence="2 3">PLY_AMNH</strain>
    </source>
</reference>
<organism evidence="2 3">
    <name type="scientific">Cymbomonas tetramitiformis</name>
    <dbReference type="NCBI Taxonomy" id="36881"/>
    <lineage>
        <taxon>Eukaryota</taxon>
        <taxon>Viridiplantae</taxon>
        <taxon>Chlorophyta</taxon>
        <taxon>Pyramimonadophyceae</taxon>
        <taxon>Pyramimonadales</taxon>
        <taxon>Pyramimonadaceae</taxon>
        <taxon>Cymbomonas</taxon>
    </lineage>
</organism>
<proteinExistence type="predicted"/>
<sequence>MEAYTKHKTDILDKKIDDSFKKLSAGLEAWETKYQNLCASTVGEHTDDISQAVEKYITRQLEMKAKKEGLSNEDYIGKVLDMVKETDLEKTKNFVSSMSKVGDVDEFCRKVARMKSLLEQDTKMIEEISKRRSEDLIKMSEEKTQFLLFVQDIARVSNFLSSEKPFFENEHPDDIKHIRDFLEKSVNGIYEKNVRNRMADIDKRAEDIQTKLSTALENVSKDIDNYKQEFESMRAVFRAIEKSSGAKKSDREESD</sequence>
<evidence type="ECO:0000313" key="3">
    <source>
        <dbReference type="Proteomes" id="UP001190700"/>
    </source>
</evidence>
<accession>A0AAE0CDP4</accession>